<comment type="similarity">
    <text evidence="1 13">Belongs to the helicase family. DnaB subfamily.</text>
</comment>
<feature type="domain" description="SF4 helicase" evidence="15">
    <location>
        <begin position="193"/>
        <end position="460"/>
    </location>
</feature>
<evidence type="ECO:0000256" key="8">
    <source>
        <dbReference type="ARBA" id="ARBA00023125"/>
    </source>
</evidence>
<evidence type="ECO:0000256" key="6">
    <source>
        <dbReference type="ARBA" id="ARBA00022806"/>
    </source>
</evidence>
<keyword evidence="7 13" id="KW-0067">ATP-binding</keyword>
<evidence type="ECO:0000256" key="14">
    <source>
        <dbReference type="SAM" id="MobiDB-lite"/>
    </source>
</evidence>
<dbReference type="Pfam" id="PF00772">
    <property type="entry name" value="DnaB"/>
    <property type="match status" value="1"/>
</dbReference>
<reference evidence="16 17" key="1">
    <citation type="submission" date="2019-04" db="EMBL/GenBank/DDBJ databases">
        <authorList>
            <person name="Park S."/>
            <person name="Yoon J.-H."/>
        </authorList>
    </citation>
    <scope>NUCLEOTIDE SEQUENCE [LARGE SCALE GENOMIC DNA]</scope>
    <source>
        <strain evidence="16 17">HJM-18</strain>
    </source>
</reference>
<dbReference type="FunFam" id="1.10.860.10:FF:000001">
    <property type="entry name" value="Replicative DNA helicase"/>
    <property type="match status" value="1"/>
</dbReference>
<dbReference type="SUPFAM" id="SSF48024">
    <property type="entry name" value="N-terminal domain of DnaB helicase"/>
    <property type="match status" value="1"/>
</dbReference>
<dbReference type="GO" id="GO:0016887">
    <property type="term" value="F:ATP hydrolysis activity"/>
    <property type="evidence" value="ECO:0007669"/>
    <property type="project" value="RHEA"/>
</dbReference>
<keyword evidence="5 13" id="KW-0378">Hydrolase</keyword>
<evidence type="ECO:0000313" key="17">
    <source>
        <dbReference type="Proteomes" id="UP000298325"/>
    </source>
</evidence>
<evidence type="ECO:0000256" key="1">
    <source>
        <dbReference type="ARBA" id="ARBA00008428"/>
    </source>
</evidence>
<dbReference type="GO" id="GO:1990077">
    <property type="term" value="C:primosome complex"/>
    <property type="evidence" value="ECO:0007669"/>
    <property type="project" value="UniProtKB-UniRule"/>
</dbReference>
<comment type="function">
    <text evidence="10 13">The main replicative DNA helicase, it participates in initiation and elongation during chromosome replication. Travels ahead of the DNA replisome, separating dsDNA into templates for DNA synthesis. A processive ATP-dependent 5'-3' DNA helicase it has DNA-dependent ATPase activity.</text>
</comment>
<evidence type="ECO:0000259" key="15">
    <source>
        <dbReference type="PROSITE" id="PS51199"/>
    </source>
</evidence>
<keyword evidence="4 13" id="KW-0547">Nucleotide-binding</keyword>
<dbReference type="InterPro" id="IPR007692">
    <property type="entry name" value="DNA_helicase_DnaB"/>
</dbReference>
<dbReference type="InterPro" id="IPR003593">
    <property type="entry name" value="AAA+_ATPase"/>
</dbReference>
<dbReference type="GO" id="GO:0003677">
    <property type="term" value="F:DNA binding"/>
    <property type="evidence" value="ECO:0007669"/>
    <property type="project" value="UniProtKB-UniRule"/>
</dbReference>
<dbReference type="NCBIfam" id="TIGR00665">
    <property type="entry name" value="DnaB"/>
    <property type="match status" value="1"/>
</dbReference>
<accession>A0A4Z1BG14</accession>
<evidence type="ECO:0000256" key="9">
    <source>
        <dbReference type="ARBA" id="ARBA00023235"/>
    </source>
</evidence>
<dbReference type="Gene3D" id="1.10.860.10">
    <property type="entry name" value="DNAb Helicase, Chain A"/>
    <property type="match status" value="1"/>
</dbReference>
<keyword evidence="6 13" id="KW-0347">Helicase</keyword>
<dbReference type="GO" id="GO:0042802">
    <property type="term" value="F:identical protein binding"/>
    <property type="evidence" value="ECO:0007669"/>
    <property type="project" value="UniProtKB-ARBA"/>
</dbReference>
<dbReference type="GO" id="GO:0006269">
    <property type="term" value="P:DNA replication, synthesis of primer"/>
    <property type="evidence" value="ECO:0007669"/>
    <property type="project" value="UniProtKB-UniRule"/>
</dbReference>
<protein>
    <recommendedName>
        <fullName evidence="12 13">Replicative DNA helicase</fullName>
        <ecNumber evidence="12 13">5.6.2.3</ecNumber>
    </recommendedName>
</protein>
<organism evidence="16 17">
    <name type="scientific">Marinobacter confluentis</name>
    <dbReference type="NCBI Taxonomy" id="1697557"/>
    <lineage>
        <taxon>Bacteria</taxon>
        <taxon>Pseudomonadati</taxon>
        <taxon>Pseudomonadota</taxon>
        <taxon>Gammaproteobacteria</taxon>
        <taxon>Pseudomonadales</taxon>
        <taxon>Marinobacteraceae</taxon>
        <taxon>Marinobacter</taxon>
    </lineage>
</organism>
<dbReference type="InterPro" id="IPR007694">
    <property type="entry name" value="DNA_helicase_DnaB-like_C"/>
</dbReference>
<dbReference type="PANTHER" id="PTHR30153:SF2">
    <property type="entry name" value="REPLICATIVE DNA HELICASE"/>
    <property type="match status" value="1"/>
</dbReference>
<dbReference type="Pfam" id="PF03796">
    <property type="entry name" value="DnaB_C"/>
    <property type="match status" value="1"/>
</dbReference>
<dbReference type="OrthoDB" id="9773982at2"/>
<dbReference type="Gene3D" id="3.40.50.300">
    <property type="entry name" value="P-loop containing nucleotide triphosphate hydrolases"/>
    <property type="match status" value="1"/>
</dbReference>
<dbReference type="InterPro" id="IPR036185">
    <property type="entry name" value="DNA_heli_DnaB-like_N_sf"/>
</dbReference>
<evidence type="ECO:0000256" key="12">
    <source>
        <dbReference type="NCBIfam" id="TIGR00665"/>
    </source>
</evidence>
<dbReference type="FunFam" id="3.40.50.300:FF:000076">
    <property type="entry name" value="Replicative DNA helicase"/>
    <property type="match status" value="1"/>
</dbReference>
<feature type="compositionally biased region" description="Polar residues" evidence="14">
    <location>
        <begin position="1"/>
        <end position="13"/>
    </location>
</feature>
<dbReference type="PROSITE" id="PS51199">
    <property type="entry name" value="SF4_HELICASE"/>
    <property type="match status" value="1"/>
</dbReference>
<dbReference type="CDD" id="cd00984">
    <property type="entry name" value="DnaB_C"/>
    <property type="match status" value="1"/>
</dbReference>
<comment type="catalytic activity">
    <reaction evidence="11 13">
        <text>ATP + H2O = ADP + phosphate + H(+)</text>
        <dbReference type="Rhea" id="RHEA:13065"/>
        <dbReference type="ChEBI" id="CHEBI:15377"/>
        <dbReference type="ChEBI" id="CHEBI:15378"/>
        <dbReference type="ChEBI" id="CHEBI:30616"/>
        <dbReference type="ChEBI" id="CHEBI:43474"/>
        <dbReference type="ChEBI" id="CHEBI:456216"/>
        <dbReference type="EC" id="5.6.2.3"/>
    </reaction>
</comment>
<gene>
    <name evidence="16" type="primary">dnaB</name>
    <name evidence="16" type="ORF">E5Q11_16665</name>
</gene>
<dbReference type="SMART" id="SM00382">
    <property type="entry name" value="AAA"/>
    <property type="match status" value="1"/>
</dbReference>
<evidence type="ECO:0000256" key="2">
    <source>
        <dbReference type="ARBA" id="ARBA00022515"/>
    </source>
</evidence>
<keyword evidence="2 13" id="KW-0639">Primosome</keyword>
<evidence type="ECO:0000256" key="5">
    <source>
        <dbReference type="ARBA" id="ARBA00022801"/>
    </source>
</evidence>
<evidence type="ECO:0000256" key="3">
    <source>
        <dbReference type="ARBA" id="ARBA00022705"/>
    </source>
</evidence>
<dbReference type="AlphaFoldDB" id="A0A4Z1BG14"/>
<dbReference type="SUPFAM" id="SSF52540">
    <property type="entry name" value="P-loop containing nucleoside triphosphate hydrolases"/>
    <property type="match status" value="1"/>
</dbReference>
<keyword evidence="17" id="KW-1185">Reference proteome</keyword>
<dbReference type="NCBIfam" id="NF004384">
    <property type="entry name" value="PRK05748.1"/>
    <property type="match status" value="1"/>
</dbReference>
<dbReference type="GO" id="GO:0005524">
    <property type="term" value="F:ATP binding"/>
    <property type="evidence" value="ECO:0007669"/>
    <property type="project" value="UniProtKB-UniRule"/>
</dbReference>
<keyword evidence="8 13" id="KW-0238">DNA-binding</keyword>
<dbReference type="InterPro" id="IPR007693">
    <property type="entry name" value="DNA_helicase_DnaB-like_N"/>
</dbReference>
<evidence type="ECO:0000313" key="16">
    <source>
        <dbReference type="EMBL" id="TGN38206.1"/>
    </source>
</evidence>
<dbReference type="PANTHER" id="PTHR30153">
    <property type="entry name" value="REPLICATIVE DNA HELICASE DNAB"/>
    <property type="match status" value="1"/>
</dbReference>
<dbReference type="Proteomes" id="UP000298325">
    <property type="component" value="Unassembled WGS sequence"/>
</dbReference>
<dbReference type="GO" id="GO:0043139">
    <property type="term" value="F:5'-3' DNA helicase activity"/>
    <property type="evidence" value="ECO:0007669"/>
    <property type="project" value="UniProtKB-EC"/>
</dbReference>
<dbReference type="EMBL" id="SRPF01000007">
    <property type="protein sequence ID" value="TGN38206.1"/>
    <property type="molecule type" value="Genomic_DNA"/>
</dbReference>
<evidence type="ECO:0000256" key="11">
    <source>
        <dbReference type="ARBA" id="ARBA00048954"/>
    </source>
</evidence>
<dbReference type="GO" id="GO:0005829">
    <property type="term" value="C:cytosol"/>
    <property type="evidence" value="ECO:0007669"/>
    <property type="project" value="TreeGrafter"/>
</dbReference>
<keyword evidence="9" id="KW-0413">Isomerase</keyword>
<feature type="region of interest" description="Disordered" evidence="14">
    <location>
        <begin position="1"/>
        <end position="21"/>
    </location>
</feature>
<dbReference type="RefSeq" id="WP_135804585.1">
    <property type="nucleotide sequence ID" value="NZ_SRPF01000007.1"/>
</dbReference>
<dbReference type="InterPro" id="IPR027417">
    <property type="entry name" value="P-loop_NTPase"/>
</dbReference>
<dbReference type="InterPro" id="IPR016136">
    <property type="entry name" value="DNA_helicase_N/primase_C"/>
</dbReference>
<evidence type="ECO:0000256" key="7">
    <source>
        <dbReference type="ARBA" id="ARBA00022840"/>
    </source>
</evidence>
<evidence type="ECO:0000256" key="13">
    <source>
        <dbReference type="RuleBase" id="RU362085"/>
    </source>
</evidence>
<proteinExistence type="inferred from homology"/>
<sequence length="465" mass="51131">MANPNFQAVSSDPETSRIKVPPHSVEAEQAVLGGLMLDNRRFDEIAEIISAADFYRQDHRLIFGAAERLAGDSEPLDVVTLAEFLDRAGDIEDAGGLSYLAELAEKTPGAANIRAYAEIVRERSILRQLVEVSGKISDSAFNPQGRNSNEVLDEAERNVFQIAESRVKEGTGPQTINPILTKALSRIEELFESGETTTGLTTGFKDLDEWTSGMQPSDLLIVAGRPSMGKTTFAMNIVENALISTGAPILVFSMEMPADALVMRMLSSLGRIDQSRIRSGKLEEDDWPRLTSAVSLLKDKPLYIDDTPGLSPTEMRSRARRIARENGGQLGLIMVDYLQLMRVPGNTEGRTAEISEISRSLKGLAKELSCPMVALSQLNRSLEQRPNKRPVNSDLRESGAIEQDADVIMFVYRDEVYNEDTSDKGIAEIIIGKQRNGPIGTVRLAFIGKYTKFEDLAHGDYGGDY</sequence>
<evidence type="ECO:0000256" key="4">
    <source>
        <dbReference type="ARBA" id="ARBA00022741"/>
    </source>
</evidence>
<dbReference type="EC" id="5.6.2.3" evidence="12 13"/>
<evidence type="ECO:0000256" key="10">
    <source>
        <dbReference type="ARBA" id="ARBA00044932"/>
    </source>
</evidence>
<name>A0A4Z1BG14_9GAMM</name>
<keyword evidence="3 13" id="KW-0235">DNA replication</keyword>
<comment type="caution">
    <text evidence="16">The sequence shown here is derived from an EMBL/GenBank/DDBJ whole genome shotgun (WGS) entry which is preliminary data.</text>
</comment>